<evidence type="ECO:0000313" key="1">
    <source>
        <dbReference type="EMBL" id="OGZ63210.1"/>
    </source>
</evidence>
<accession>A0A1G2HLR3</accession>
<dbReference type="AlphaFoldDB" id="A0A1G2HLR3"/>
<dbReference type="STRING" id="1802200.A2812_02485"/>
<gene>
    <name evidence="1" type="ORF">A2812_02485</name>
</gene>
<proteinExistence type="predicted"/>
<sequence>MPTRIVVGGVANCGKSTLTASIYREMQARGINVGIHELDVFENTIPYILGIESWGQRIKVKSGDWANPRISQAITAFIRDKRHFVLGDLTGIIDGLLEKMVERADSAIAIGKDQQSLQNWLNFFKSQKIPVIIKVISYVSDVLPRCSFEDVIFVGNLKREVLQNSEIYEVVNRLLTS</sequence>
<evidence type="ECO:0008006" key="3">
    <source>
        <dbReference type="Google" id="ProtNLM"/>
    </source>
</evidence>
<dbReference type="SUPFAM" id="SSF52540">
    <property type="entry name" value="P-loop containing nucleoside triphosphate hydrolases"/>
    <property type="match status" value="1"/>
</dbReference>
<comment type="caution">
    <text evidence="1">The sequence shown here is derived from an EMBL/GenBank/DDBJ whole genome shotgun (WGS) entry which is preliminary data.</text>
</comment>
<dbReference type="Gene3D" id="3.40.50.300">
    <property type="entry name" value="P-loop containing nucleotide triphosphate hydrolases"/>
    <property type="match status" value="1"/>
</dbReference>
<organism evidence="1 2">
    <name type="scientific">Candidatus Staskawiczbacteria bacterium RIFCSPHIGHO2_01_FULL_36_16</name>
    <dbReference type="NCBI Taxonomy" id="1802200"/>
    <lineage>
        <taxon>Bacteria</taxon>
        <taxon>Candidatus Staskawicziibacteriota</taxon>
    </lineage>
</organism>
<name>A0A1G2HLR3_9BACT</name>
<evidence type="ECO:0000313" key="2">
    <source>
        <dbReference type="Proteomes" id="UP000177190"/>
    </source>
</evidence>
<protein>
    <recommendedName>
        <fullName evidence="3">CobQ/CobB/MinD/ParA nucleotide binding domain-containing protein</fullName>
    </recommendedName>
</protein>
<reference evidence="1 2" key="1">
    <citation type="journal article" date="2016" name="Nat. Commun.">
        <title>Thousands of microbial genomes shed light on interconnected biogeochemical processes in an aquifer system.</title>
        <authorList>
            <person name="Anantharaman K."/>
            <person name="Brown C.T."/>
            <person name="Hug L.A."/>
            <person name="Sharon I."/>
            <person name="Castelle C.J."/>
            <person name="Probst A.J."/>
            <person name="Thomas B.C."/>
            <person name="Singh A."/>
            <person name="Wilkins M.J."/>
            <person name="Karaoz U."/>
            <person name="Brodie E.L."/>
            <person name="Williams K.H."/>
            <person name="Hubbard S.S."/>
            <person name="Banfield J.F."/>
        </authorList>
    </citation>
    <scope>NUCLEOTIDE SEQUENCE [LARGE SCALE GENOMIC DNA]</scope>
</reference>
<dbReference type="Proteomes" id="UP000177190">
    <property type="component" value="Unassembled WGS sequence"/>
</dbReference>
<dbReference type="EMBL" id="MHOM01000040">
    <property type="protein sequence ID" value="OGZ63210.1"/>
    <property type="molecule type" value="Genomic_DNA"/>
</dbReference>
<dbReference type="InterPro" id="IPR027417">
    <property type="entry name" value="P-loop_NTPase"/>
</dbReference>